<comment type="pathway">
    <text evidence="5">Cofactor biosynthesis; coenzyme A biosynthesis; CoA from (R)-pantothenate: step 5/5.</text>
</comment>
<dbReference type="GO" id="GO:0004140">
    <property type="term" value="F:dephospho-CoA kinase activity"/>
    <property type="evidence" value="ECO:0007669"/>
    <property type="project" value="UniProtKB-UniRule"/>
</dbReference>
<comment type="similarity">
    <text evidence="1 5">Belongs to the CoaE family.</text>
</comment>
<dbReference type="OrthoDB" id="9812943at2"/>
<dbReference type="Pfam" id="PF01121">
    <property type="entry name" value="CoaE"/>
    <property type="match status" value="1"/>
</dbReference>
<sequence>MFILGLTGSIGMGKTSAARSLRRLGVPVHDADATVHRLLGAGGKAVPAIQRLFPRAVENGAVNRRTLGGIVFADPAALRQLEAVLHPMVREAERTFLKRMRRRHQPLVVLDIPLLYETGGAARMDAVVVVSAPALLQARRVLARPGMTPEKFAQILRQQTPDAEKRRRADFVVTTGLGHDRSLRQLKRIVRLIRENPDLYRRRRRQHA</sequence>
<dbReference type="CDD" id="cd02022">
    <property type="entry name" value="DPCK"/>
    <property type="match status" value="1"/>
</dbReference>
<dbReference type="GO" id="GO:0015937">
    <property type="term" value="P:coenzyme A biosynthetic process"/>
    <property type="evidence" value="ECO:0007669"/>
    <property type="project" value="UniProtKB-UniRule"/>
</dbReference>
<evidence type="ECO:0000313" key="8">
    <source>
        <dbReference type="Proteomes" id="UP000277424"/>
    </source>
</evidence>
<evidence type="ECO:0000313" key="7">
    <source>
        <dbReference type="EMBL" id="RKQ68635.1"/>
    </source>
</evidence>
<dbReference type="PANTHER" id="PTHR10695">
    <property type="entry name" value="DEPHOSPHO-COA KINASE-RELATED"/>
    <property type="match status" value="1"/>
</dbReference>
<dbReference type="GO" id="GO:0005737">
    <property type="term" value="C:cytoplasm"/>
    <property type="evidence" value="ECO:0007669"/>
    <property type="project" value="UniProtKB-SubCell"/>
</dbReference>
<proteinExistence type="inferred from homology"/>
<keyword evidence="5 7" id="KW-0418">Kinase</keyword>
<dbReference type="RefSeq" id="WP_121221357.1">
    <property type="nucleotide sequence ID" value="NZ_RBIG01000003.1"/>
</dbReference>
<dbReference type="PANTHER" id="PTHR10695:SF46">
    <property type="entry name" value="BIFUNCTIONAL COENZYME A SYNTHASE-RELATED"/>
    <property type="match status" value="1"/>
</dbReference>
<comment type="subcellular location">
    <subcellularLocation>
        <location evidence="5">Cytoplasm</location>
    </subcellularLocation>
</comment>
<keyword evidence="2 5" id="KW-0547">Nucleotide-binding</keyword>
<name>A0A420WCG1_9PROT</name>
<dbReference type="Proteomes" id="UP000277424">
    <property type="component" value="Unassembled WGS sequence"/>
</dbReference>
<comment type="catalytic activity">
    <reaction evidence="5">
        <text>3'-dephospho-CoA + ATP = ADP + CoA + H(+)</text>
        <dbReference type="Rhea" id="RHEA:18245"/>
        <dbReference type="ChEBI" id="CHEBI:15378"/>
        <dbReference type="ChEBI" id="CHEBI:30616"/>
        <dbReference type="ChEBI" id="CHEBI:57287"/>
        <dbReference type="ChEBI" id="CHEBI:57328"/>
        <dbReference type="ChEBI" id="CHEBI:456216"/>
        <dbReference type="EC" id="2.7.1.24"/>
    </reaction>
</comment>
<dbReference type="UniPathway" id="UPA00241">
    <property type="reaction ID" value="UER00356"/>
</dbReference>
<evidence type="ECO:0000256" key="3">
    <source>
        <dbReference type="ARBA" id="ARBA00022840"/>
    </source>
</evidence>
<dbReference type="NCBIfam" id="TIGR00152">
    <property type="entry name" value="dephospho-CoA kinase"/>
    <property type="match status" value="1"/>
</dbReference>
<evidence type="ECO:0000256" key="1">
    <source>
        <dbReference type="ARBA" id="ARBA00009018"/>
    </source>
</evidence>
<dbReference type="EMBL" id="RBIG01000003">
    <property type="protein sequence ID" value="RKQ68635.1"/>
    <property type="molecule type" value="Genomic_DNA"/>
</dbReference>
<reference evidence="7 8" key="1">
    <citation type="submission" date="2018-10" db="EMBL/GenBank/DDBJ databases">
        <title>Comparative analysis of microorganisms from saline springs in Andes Mountain Range, Colombia.</title>
        <authorList>
            <person name="Rubin E."/>
        </authorList>
    </citation>
    <scope>NUCLEOTIDE SEQUENCE [LARGE SCALE GENOMIC DNA]</scope>
    <source>
        <strain evidence="7 8">USBA 36</strain>
    </source>
</reference>
<keyword evidence="3 5" id="KW-0067">ATP-binding</keyword>
<feature type="binding site" evidence="5">
    <location>
        <begin position="11"/>
        <end position="16"/>
    </location>
    <ligand>
        <name>ATP</name>
        <dbReference type="ChEBI" id="CHEBI:30616"/>
    </ligand>
</feature>
<dbReference type="PROSITE" id="PS51219">
    <property type="entry name" value="DPCK"/>
    <property type="match status" value="1"/>
</dbReference>
<keyword evidence="5" id="KW-0808">Transferase</keyword>
<keyword evidence="4 5" id="KW-0173">Coenzyme A biosynthesis</keyword>
<comment type="caution">
    <text evidence="7">The sequence shown here is derived from an EMBL/GenBank/DDBJ whole genome shotgun (WGS) entry which is preliminary data.</text>
</comment>
<dbReference type="EC" id="2.7.1.24" evidence="5 6"/>
<dbReference type="AlphaFoldDB" id="A0A420WCG1"/>
<dbReference type="HAMAP" id="MF_00376">
    <property type="entry name" value="Dephospho_CoA_kinase"/>
    <property type="match status" value="1"/>
</dbReference>
<evidence type="ECO:0000256" key="2">
    <source>
        <dbReference type="ARBA" id="ARBA00022741"/>
    </source>
</evidence>
<accession>A0A420WCG1</accession>
<organism evidence="7 8">
    <name type="scientific">Oceanibaculum indicum</name>
    <dbReference type="NCBI Taxonomy" id="526216"/>
    <lineage>
        <taxon>Bacteria</taxon>
        <taxon>Pseudomonadati</taxon>
        <taxon>Pseudomonadota</taxon>
        <taxon>Alphaproteobacteria</taxon>
        <taxon>Rhodospirillales</taxon>
        <taxon>Oceanibaculaceae</taxon>
        <taxon>Oceanibaculum</taxon>
    </lineage>
</organism>
<dbReference type="InterPro" id="IPR001977">
    <property type="entry name" value="Depp_CoAkinase"/>
</dbReference>
<evidence type="ECO:0000256" key="5">
    <source>
        <dbReference type="HAMAP-Rule" id="MF_00376"/>
    </source>
</evidence>
<dbReference type="InterPro" id="IPR027417">
    <property type="entry name" value="P-loop_NTPase"/>
</dbReference>
<dbReference type="SUPFAM" id="SSF52540">
    <property type="entry name" value="P-loop containing nucleoside triphosphate hydrolases"/>
    <property type="match status" value="1"/>
</dbReference>
<evidence type="ECO:0000256" key="4">
    <source>
        <dbReference type="ARBA" id="ARBA00022993"/>
    </source>
</evidence>
<dbReference type="Gene3D" id="3.40.50.300">
    <property type="entry name" value="P-loop containing nucleotide triphosphate hydrolases"/>
    <property type="match status" value="1"/>
</dbReference>
<protein>
    <recommendedName>
        <fullName evidence="5 6">Dephospho-CoA kinase</fullName>
        <ecNumber evidence="5 6">2.7.1.24</ecNumber>
    </recommendedName>
    <alternativeName>
        <fullName evidence="5">Dephosphocoenzyme A kinase</fullName>
    </alternativeName>
</protein>
<dbReference type="GO" id="GO:0005524">
    <property type="term" value="F:ATP binding"/>
    <property type="evidence" value="ECO:0007669"/>
    <property type="project" value="UniProtKB-UniRule"/>
</dbReference>
<comment type="function">
    <text evidence="5">Catalyzes the phosphorylation of the 3'-hydroxyl group of dephosphocoenzyme A to form coenzyme A.</text>
</comment>
<evidence type="ECO:0000256" key="6">
    <source>
        <dbReference type="NCBIfam" id="TIGR00152"/>
    </source>
</evidence>
<gene>
    <name evidence="5" type="primary">coaE</name>
    <name evidence="7" type="ORF">BCL74_3117</name>
</gene>
<keyword evidence="5" id="KW-0963">Cytoplasm</keyword>